<evidence type="ECO:0000313" key="1">
    <source>
        <dbReference type="EMBL" id="KAF5807037.1"/>
    </source>
</evidence>
<reference evidence="1" key="1">
    <citation type="journal article" date="2017" name="Nature">
        <title>The sunflower genome provides insights into oil metabolism, flowering and Asterid evolution.</title>
        <authorList>
            <person name="Badouin H."/>
            <person name="Gouzy J."/>
            <person name="Grassa C.J."/>
            <person name="Murat F."/>
            <person name="Staton S.E."/>
            <person name="Cottret L."/>
            <person name="Lelandais-Briere C."/>
            <person name="Owens G.L."/>
            <person name="Carrere S."/>
            <person name="Mayjonade B."/>
            <person name="Legrand L."/>
            <person name="Gill N."/>
            <person name="Kane N.C."/>
            <person name="Bowers J.E."/>
            <person name="Hubner S."/>
            <person name="Bellec A."/>
            <person name="Berard A."/>
            <person name="Berges H."/>
            <person name="Blanchet N."/>
            <person name="Boniface M.C."/>
            <person name="Brunel D."/>
            <person name="Catrice O."/>
            <person name="Chaidir N."/>
            <person name="Claudel C."/>
            <person name="Donnadieu C."/>
            <person name="Faraut T."/>
            <person name="Fievet G."/>
            <person name="Helmstetter N."/>
            <person name="King M."/>
            <person name="Knapp S.J."/>
            <person name="Lai Z."/>
            <person name="Le Paslier M.C."/>
            <person name="Lippi Y."/>
            <person name="Lorenzon L."/>
            <person name="Mandel J.R."/>
            <person name="Marage G."/>
            <person name="Marchand G."/>
            <person name="Marquand E."/>
            <person name="Bret-Mestries E."/>
            <person name="Morien E."/>
            <person name="Nambeesan S."/>
            <person name="Nguyen T."/>
            <person name="Pegot-Espagnet P."/>
            <person name="Pouilly N."/>
            <person name="Raftis F."/>
            <person name="Sallet E."/>
            <person name="Schiex T."/>
            <person name="Thomas J."/>
            <person name="Vandecasteele C."/>
            <person name="Vares D."/>
            <person name="Vear F."/>
            <person name="Vautrin S."/>
            <person name="Crespi M."/>
            <person name="Mangin B."/>
            <person name="Burke J.M."/>
            <person name="Salse J."/>
            <person name="Munos S."/>
            <person name="Vincourt P."/>
            <person name="Rieseberg L.H."/>
            <person name="Langlade N.B."/>
        </authorList>
    </citation>
    <scope>NUCLEOTIDE SEQUENCE</scope>
    <source>
        <tissue evidence="1">Leaves</tissue>
    </source>
</reference>
<name>A0A9K3NNG1_HELAN</name>
<dbReference type="Proteomes" id="UP000215914">
    <property type="component" value="Unassembled WGS sequence"/>
</dbReference>
<gene>
    <name evidence="1" type="ORF">HanXRQr2_Chr05g0229031</name>
</gene>
<organism evidence="1 2">
    <name type="scientific">Helianthus annuus</name>
    <name type="common">Common sunflower</name>
    <dbReference type="NCBI Taxonomy" id="4232"/>
    <lineage>
        <taxon>Eukaryota</taxon>
        <taxon>Viridiplantae</taxon>
        <taxon>Streptophyta</taxon>
        <taxon>Embryophyta</taxon>
        <taxon>Tracheophyta</taxon>
        <taxon>Spermatophyta</taxon>
        <taxon>Magnoliopsida</taxon>
        <taxon>eudicotyledons</taxon>
        <taxon>Gunneridae</taxon>
        <taxon>Pentapetalae</taxon>
        <taxon>asterids</taxon>
        <taxon>campanulids</taxon>
        <taxon>Asterales</taxon>
        <taxon>Asteraceae</taxon>
        <taxon>Asteroideae</taxon>
        <taxon>Heliantheae alliance</taxon>
        <taxon>Heliantheae</taxon>
        <taxon>Helianthus</taxon>
    </lineage>
</organism>
<reference evidence="1" key="2">
    <citation type="submission" date="2020-06" db="EMBL/GenBank/DDBJ databases">
        <title>Helianthus annuus Genome sequencing and assembly Release 2.</title>
        <authorList>
            <person name="Gouzy J."/>
            <person name="Langlade N."/>
            <person name="Munos S."/>
        </authorList>
    </citation>
    <scope>NUCLEOTIDE SEQUENCE</scope>
    <source>
        <tissue evidence="1">Leaves</tissue>
    </source>
</reference>
<comment type="caution">
    <text evidence="1">The sequence shown here is derived from an EMBL/GenBank/DDBJ whole genome shotgun (WGS) entry which is preliminary data.</text>
</comment>
<dbReference type="EMBL" id="MNCJ02000320">
    <property type="protein sequence ID" value="KAF5807037.1"/>
    <property type="molecule type" value="Genomic_DNA"/>
</dbReference>
<dbReference type="Gramene" id="mRNA:HanXRQr2_Chr05g0229031">
    <property type="protein sequence ID" value="CDS:HanXRQr2_Chr05g0229031.1"/>
    <property type="gene ID" value="HanXRQr2_Chr05g0229031"/>
</dbReference>
<protein>
    <submittedName>
        <fullName evidence="1">Uncharacterized protein</fullName>
    </submittedName>
</protein>
<keyword evidence="2" id="KW-1185">Reference proteome</keyword>
<sequence>MVVQSSVYVVLEAASFPFLPHVFSCTTLELRSKAIYKHSFLEEKKREKVRLIGFEQAFR</sequence>
<dbReference type="AlphaFoldDB" id="A0A9K3NNG1"/>
<proteinExistence type="predicted"/>
<evidence type="ECO:0000313" key="2">
    <source>
        <dbReference type="Proteomes" id="UP000215914"/>
    </source>
</evidence>
<accession>A0A9K3NNG1</accession>